<dbReference type="InterPro" id="IPR057460">
    <property type="entry name" value="CAF17_C"/>
</dbReference>
<accession>D9QC96</accession>
<reference evidence="4 5" key="2">
    <citation type="journal article" date="2011" name="PLoS ONE">
        <title>Evidence for reductive genome evolution and lateral acquisition of virulence functions in two Corynebacterium pseudotuberculosis strains.</title>
        <authorList>
            <person name="Ruiz J.C."/>
            <person name="D'Afonseca V."/>
            <person name="Silva A."/>
            <person name="Ali A."/>
            <person name="Pinto A.C."/>
            <person name="Santos A.R."/>
            <person name="Rocha A.A."/>
            <person name="Lopes D.O."/>
            <person name="Dorella F.A."/>
            <person name="Pacheco L.G."/>
            <person name="Costa M.P."/>
            <person name="Turk M.Z."/>
            <person name="Seyffert N."/>
            <person name="Moraes P.M."/>
            <person name="Soares S.C."/>
            <person name="Almeida S.S."/>
            <person name="Castro T.L."/>
            <person name="Abreu V.A."/>
            <person name="Trost E."/>
            <person name="Baumbach J."/>
            <person name="Tauch A."/>
            <person name="Schneider M.P."/>
            <person name="McCulloch J."/>
            <person name="Cerdeira L.T."/>
            <person name="Ramos R.T."/>
            <person name="Zerlotini A."/>
            <person name="Dominitini A."/>
            <person name="Resende D.M."/>
            <person name="Coser E.M."/>
            <person name="Oliveira L.M."/>
            <person name="Pedrosa A.L."/>
            <person name="Vieira C.U."/>
            <person name="Guimaraes C.T."/>
            <person name="Bartholomeu D.C."/>
            <person name="Oliveira D.M."/>
            <person name="Santos F.R."/>
            <person name="Rabelo E.M."/>
            <person name="Lobo F.P."/>
            <person name="Franco G.R."/>
            <person name="Costa A.F."/>
            <person name="Castro I.M."/>
            <person name="Dias S.R."/>
            <person name="Ferro J.A."/>
            <person name="Ortega J.M."/>
            <person name="Paiva L.V."/>
            <person name="Goulart L.R."/>
            <person name="Almeida J.F."/>
            <person name="Ferro M.I."/>
            <person name="Carneiro N.P."/>
            <person name="Falcao P.R."/>
            <person name="Grynberg P."/>
            <person name="Teixeira S.M."/>
            <person name="Brommonschenkel S."/>
            <person name="Oliveira S.C."/>
            <person name="Meyer R."/>
            <person name="Moore R.J."/>
            <person name="Miyoshi A."/>
            <person name="Oliveira G.C."/>
            <person name="Azevedo V."/>
        </authorList>
    </citation>
    <scope>NUCLEOTIDE SEQUENCE [LARGE SCALE GENOMIC DNA]</scope>
    <source>
        <strain evidence="4 5">C231</strain>
    </source>
</reference>
<dbReference type="Pfam" id="PF25455">
    <property type="entry name" value="Beta-barrel_CAF17_C"/>
    <property type="match status" value="1"/>
</dbReference>
<keyword evidence="1" id="KW-0809">Transit peptide</keyword>
<organism evidence="4 5">
    <name type="scientific">Corynebacterium pseudotuberculosis (strain C231)</name>
    <dbReference type="NCBI Taxonomy" id="681645"/>
    <lineage>
        <taxon>Bacteria</taxon>
        <taxon>Bacillati</taxon>
        <taxon>Actinomycetota</taxon>
        <taxon>Actinomycetes</taxon>
        <taxon>Mycobacteriales</taxon>
        <taxon>Corynebacteriaceae</taxon>
        <taxon>Corynebacterium</taxon>
    </lineage>
</organism>
<dbReference type="InterPro" id="IPR045179">
    <property type="entry name" value="YgfZ/GcvT"/>
</dbReference>
<dbReference type="OrthoDB" id="9796287at2"/>
<dbReference type="eggNOG" id="COG0354">
    <property type="taxonomic scope" value="Bacteria"/>
</dbReference>
<dbReference type="GeneID" id="93973939"/>
<dbReference type="Gene3D" id="2.40.30.160">
    <property type="match status" value="1"/>
</dbReference>
<evidence type="ECO:0000313" key="4">
    <source>
        <dbReference type="EMBL" id="ADL11172.1"/>
    </source>
</evidence>
<dbReference type="RefSeq" id="WP_013242573.1">
    <property type="nucleotide sequence ID" value="NC_017301.2"/>
</dbReference>
<feature type="domain" description="CAF17 C-terminal" evidence="3">
    <location>
        <begin position="288"/>
        <end position="355"/>
    </location>
</feature>
<dbReference type="STRING" id="681645.CpC231_1712"/>
<dbReference type="PANTHER" id="PTHR22602:SF0">
    <property type="entry name" value="TRANSFERASE CAF17, MITOCHONDRIAL-RELATED"/>
    <property type="match status" value="1"/>
</dbReference>
<dbReference type="Gene3D" id="3.30.1360.120">
    <property type="entry name" value="Probable tRNA modification gtpase trme, domain 1"/>
    <property type="match status" value="1"/>
</dbReference>
<dbReference type="SUPFAM" id="SSF103025">
    <property type="entry name" value="Folate-binding domain"/>
    <property type="match status" value="1"/>
</dbReference>
<dbReference type="NCBIfam" id="TIGR03317">
    <property type="entry name" value="ygfZ_signature"/>
    <property type="match status" value="1"/>
</dbReference>
<keyword evidence="5" id="KW-1185">Reference proteome</keyword>
<feature type="region of interest" description="Disordered" evidence="2">
    <location>
        <begin position="352"/>
        <end position="376"/>
    </location>
</feature>
<dbReference type="GO" id="GO:0016226">
    <property type="term" value="P:iron-sulfur cluster assembly"/>
    <property type="evidence" value="ECO:0007669"/>
    <property type="project" value="TreeGrafter"/>
</dbReference>
<dbReference type="InterPro" id="IPR017703">
    <property type="entry name" value="YgfZ/GCV_T_CS"/>
</dbReference>
<dbReference type="PANTHER" id="PTHR22602">
    <property type="entry name" value="TRANSFERASE CAF17, MITOCHONDRIAL-RELATED"/>
    <property type="match status" value="1"/>
</dbReference>
<evidence type="ECO:0000256" key="2">
    <source>
        <dbReference type="SAM" id="MobiDB-lite"/>
    </source>
</evidence>
<dbReference type="HOGENOM" id="CLU_007884_6_0_11"/>
<evidence type="ECO:0000259" key="3">
    <source>
        <dbReference type="Pfam" id="PF25455"/>
    </source>
</evidence>
<name>D9QC96_CORP2</name>
<dbReference type="InterPro" id="IPR027266">
    <property type="entry name" value="TrmE/GcvT-like"/>
</dbReference>
<proteinExistence type="predicted"/>
<sequence length="376" mass="40444">MTNFENSNPHDPAYVSPLATWPGAALPQGDDDLPEYSGVAWHYGAPLTEQRIFDTGVGLIDLSHRRVIKVHGPEAGAFLHNLLSQKLSDVPQRLAEKNTATSALDLDAQGRILHQVDILAAQDAEDALYLHLPRAQYETFFAFLTRMIFWSQVKVEPADLAVLTLMGAGVPHFPLPSSDAVVAAAQVPGFTTHRLDILVHRSEIMNTAKDLTLAGAIPTGLMAFTAERVRSQQPVVSLDLDHKSIPHEAPQLIANAVHLNKGCYRGQETVARVENLGRPPRALVIALLDGSAPTTPKPGDPIVSGGRSVGKLGTVVQDYELGPIALAMIKQSALKATNLVVADNVALAIDPDSLPQEDDEKPGRKAINRLKGLSTD</sequence>
<dbReference type="PATRIC" id="fig|681645.3.peg.1792"/>
<dbReference type="Proteomes" id="UP000000276">
    <property type="component" value="Chromosome"/>
</dbReference>
<evidence type="ECO:0000313" key="5">
    <source>
        <dbReference type="Proteomes" id="UP000000276"/>
    </source>
</evidence>
<dbReference type="KEGG" id="cpq:CPC231_08710"/>
<dbReference type="AlphaFoldDB" id="D9QC96"/>
<gene>
    <name evidence="4" type="ORF">CPC231_08710</name>
</gene>
<evidence type="ECO:0000256" key="1">
    <source>
        <dbReference type="ARBA" id="ARBA00022946"/>
    </source>
</evidence>
<dbReference type="EMBL" id="CP001829">
    <property type="protein sequence ID" value="ADL11172.1"/>
    <property type="molecule type" value="Genomic_DNA"/>
</dbReference>
<reference evidence="4 5" key="1">
    <citation type="journal article" date="2011" name="J. Bacteriol.">
        <title>Complete genome sequence of Corynebacterium pseudotuberculosis I19, a strain isolated from a cow in Israel with bovine mastitis.</title>
        <authorList>
            <consortium name="Consortium: Rede Paraense de Genomica e Proteomica (RPGP)"/>
            <person name="Silva A."/>
            <person name="Schneider M.P."/>
            <person name="Cerdeira L."/>
            <person name="Barbosa M.S."/>
            <person name="Ramos R.T."/>
            <person name="Carneiro A.R."/>
            <person name="Santos R."/>
            <person name="Lima M."/>
            <person name="D'Afonseca V."/>
            <person name="Almeida S.S."/>
            <person name="Santos A.R."/>
            <person name="Soares S.C."/>
            <person name="Pinto A.C."/>
            <person name="Ali A."/>
            <person name="Dorella F.A."/>
            <person name="Rocha F."/>
            <person name="de Abreu V.A."/>
            <person name="Trost E."/>
            <person name="Tauch A."/>
            <person name="Shpigel N."/>
            <person name="Miyoshi A."/>
            <person name="Azevedo V."/>
        </authorList>
    </citation>
    <scope>NUCLEOTIDE SEQUENCE [LARGE SCALE GENOMIC DNA]</scope>
    <source>
        <strain evidence="4 5">C231</strain>
    </source>
</reference>
<protein>
    <submittedName>
        <fullName evidence="4">Folate-binding protein</fullName>
    </submittedName>
</protein>